<evidence type="ECO:0000313" key="2">
    <source>
        <dbReference type="Proteomes" id="UP000828390"/>
    </source>
</evidence>
<sequence>MYIRIAVTKIAKLMELKQQVLVHCGITANPWDMRQITVSEVTATGNDCKEHDKCIASSNTLLPPKRKKQLPSDN</sequence>
<proteinExistence type="predicted"/>
<evidence type="ECO:0000313" key="1">
    <source>
        <dbReference type="EMBL" id="KAH3813873.1"/>
    </source>
</evidence>
<dbReference type="AlphaFoldDB" id="A0A9D4JM42"/>
<dbReference type="Proteomes" id="UP000828390">
    <property type="component" value="Unassembled WGS sequence"/>
</dbReference>
<accession>A0A9D4JM42</accession>
<reference evidence="1" key="2">
    <citation type="submission" date="2020-11" db="EMBL/GenBank/DDBJ databases">
        <authorList>
            <person name="McCartney M.A."/>
            <person name="Auch B."/>
            <person name="Kono T."/>
            <person name="Mallez S."/>
            <person name="Becker A."/>
            <person name="Gohl D.M."/>
            <person name="Silverstein K.A.T."/>
            <person name="Koren S."/>
            <person name="Bechman K.B."/>
            <person name="Herman A."/>
            <person name="Abrahante J.E."/>
            <person name="Garbe J."/>
        </authorList>
    </citation>
    <scope>NUCLEOTIDE SEQUENCE</scope>
    <source>
        <strain evidence="1">Duluth1</strain>
        <tissue evidence="1">Whole animal</tissue>
    </source>
</reference>
<name>A0A9D4JM42_DREPO</name>
<dbReference type="EMBL" id="JAIWYP010000006">
    <property type="protein sequence ID" value="KAH3813873.1"/>
    <property type="molecule type" value="Genomic_DNA"/>
</dbReference>
<reference evidence="1" key="1">
    <citation type="journal article" date="2019" name="bioRxiv">
        <title>The Genome of the Zebra Mussel, Dreissena polymorpha: A Resource for Invasive Species Research.</title>
        <authorList>
            <person name="McCartney M.A."/>
            <person name="Auch B."/>
            <person name="Kono T."/>
            <person name="Mallez S."/>
            <person name="Zhang Y."/>
            <person name="Obille A."/>
            <person name="Becker A."/>
            <person name="Abrahante J.E."/>
            <person name="Garbe J."/>
            <person name="Badalamenti J.P."/>
            <person name="Herman A."/>
            <person name="Mangelson H."/>
            <person name="Liachko I."/>
            <person name="Sullivan S."/>
            <person name="Sone E.D."/>
            <person name="Koren S."/>
            <person name="Silverstein K.A.T."/>
            <person name="Beckman K.B."/>
            <person name="Gohl D.M."/>
        </authorList>
    </citation>
    <scope>NUCLEOTIDE SEQUENCE</scope>
    <source>
        <strain evidence="1">Duluth1</strain>
        <tissue evidence="1">Whole animal</tissue>
    </source>
</reference>
<comment type="caution">
    <text evidence="1">The sequence shown here is derived from an EMBL/GenBank/DDBJ whole genome shotgun (WGS) entry which is preliminary data.</text>
</comment>
<organism evidence="1 2">
    <name type="scientific">Dreissena polymorpha</name>
    <name type="common">Zebra mussel</name>
    <name type="synonym">Mytilus polymorpha</name>
    <dbReference type="NCBI Taxonomy" id="45954"/>
    <lineage>
        <taxon>Eukaryota</taxon>
        <taxon>Metazoa</taxon>
        <taxon>Spiralia</taxon>
        <taxon>Lophotrochozoa</taxon>
        <taxon>Mollusca</taxon>
        <taxon>Bivalvia</taxon>
        <taxon>Autobranchia</taxon>
        <taxon>Heteroconchia</taxon>
        <taxon>Euheterodonta</taxon>
        <taxon>Imparidentia</taxon>
        <taxon>Neoheterodontei</taxon>
        <taxon>Myida</taxon>
        <taxon>Dreissenoidea</taxon>
        <taxon>Dreissenidae</taxon>
        <taxon>Dreissena</taxon>
    </lineage>
</organism>
<gene>
    <name evidence="1" type="ORF">DPMN_142344</name>
</gene>
<protein>
    <submittedName>
        <fullName evidence="1">Uncharacterized protein</fullName>
    </submittedName>
</protein>
<keyword evidence="2" id="KW-1185">Reference proteome</keyword>